<dbReference type="Proteomes" id="UP001596099">
    <property type="component" value="Unassembled WGS sequence"/>
</dbReference>
<evidence type="ECO:0000313" key="3">
    <source>
        <dbReference type="Proteomes" id="UP001596099"/>
    </source>
</evidence>
<dbReference type="Pfam" id="PF09845">
    <property type="entry name" value="OapC"/>
    <property type="match status" value="2"/>
</dbReference>
<dbReference type="InterPro" id="IPR018645">
    <property type="entry name" value="OapC-like"/>
</dbReference>
<dbReference type="AlphaFoldDB" id="A0ABD5RM86"/>
<feature type="compositionally biased region" description="Acidic residues" evidence="1">
    <location>
        <begin position="261"/>
        <end position="284"/>
    </location>
</feature>
<dbReference type="RefSeq" id="WP_247414210.1">
    <property type="nucleotide sequence ID" value="NZ_JALLGW010000001.1"/>
</dbReference>
<feature type="compositionally biased region" description="Low complexity" evidence="1">
    <location>
        <begin position="119"/>
        <end position="138"/>
    </location>
</feature>
<organism evidence="2 3">
    <name type="scientific">Halomarina salina</name>
    <dbReference type="NCBI Taxonomy" id="1872699"/>
    <lineage>
        <taxon>Archaea</taxon>
        <taxon>Methanobacteriati</taxon>
        <taxon>Methanobacteriota</taxon>
        <taxon>Stenosarchaea group</taxon>
        <taxon>Halobacteria</taxon>
        <taxon>Halobacteriales</taxon>
        <taxon>Natronomonadaceae</taxon>
        <taxon>Halomarina</taxon>
    </lineage>
</organism>
<comment type="caution">
    <text evidence="2">The sequence shown here is derived from an EMBL/GenBank/DDBJ whole genome shotgun (WGS) entry which is preliminary data.</text>
</comment>
<sequence length="386" mass="41355">MPHQCTACGHTFEDGSKEMLSGCPSCGGTTFQFRPSGAAEDGDATNTDATDDEPSERASETPPQRDSGGVAERVGRTATAMRDWMHSDDPPDSGGTDDPTDSSAADRPSSVTQSGAPASDTPSSDTPSSDTPSSGTTSEIPTAETRPEETAADSESPERSNPDDTPAPSAEESSQPDPASTNAEQTPADVESAENERTAADTRSEDEAPSTAWPDPPDVSHVRESPSEQGRARRRTPEQSEEDVDVEPSDEAEPVSHEPTEDGAPEPDEDGVIVADEEPVDANTEDTAQASARSEMARPDELPPREEPDPPTSGRVVSEPTGEKPDMAELRAELNDKFESIKIVEPGQYELNLMELYDRQEYIIALQENGRYVIQMPEDWIGDRPD</sequence>
<feature type="compositionally biased region" description="Low complexity" evidence="1">
    <location>
        <begin position="92"/>
        <end position="103"/>
    </location>
</feature>
<dbReference type="EMBL" id="JBHSQH010000001">
    <property type="protein sequence ID" value="MFC5971305.1"/>
    <property type="molecule type" value="Genomic_DNA"/>
</dbReference>
<feature type="compositionally biased region" description="Basic and acidic residues" evidence="1">
    <location>
        <begin position="295"/>
        <end position="308"/>
    </location>
</feature>
<proteinExistence type="predicted"/>
<keyword evidence="3" id="KW-1185">Reference proteome</keyword>
<feature type="compositionally biased region" description="Polar residues" evidence="1">
    <location>
        <begin position="171"/>
        <end position="185"/>
    </location>
</feature>
<gene>
    <name evidence="2" type="ORF">ACFPYI_08195</name>
</gene>
<feature type="compositionally biased region" description="Acidic residues" evidence="1">
    <location>
        <begin position="239"/>
        <end position="253"/>
    </location>
</feature>
<protein>
    <submittedName>
        <fullName evidence="2">Zn-ribbon containing protein</fullName>
    </submittedName>
</protein>
<feature type="compositionally biased region" description="Basic and acidic residues" evidence="1">
    <location>
        <begin position="194"/>
        <end position="206"/>
    </location>
</feature>
<name>A0ABD5RM86_9EURY</name>
<reference evidence="2 3" key="1">
    <citation type="journal article" date="2019" name="Int. J. Syst. Evol. Microbiol.">
        <title>The Global Catalogue of Microorganisms (GCM) 10K type strain sequencing project: providing services to taxonomists for standard genome sequencing and annotation.</title>
        <authorList>
            <consortium name="The Broad Institute Genomics Platform"/>
            <consortium name="The Broad Institute Genome Sequencing Center for Infectious Disease"/>
            <person name="Wu L."/>
            <person name="Ma J."/>
        </authorList>
    </citation>
    <scope>NUCLEOTIDE SEQUENCE [LARGE SCALE GENOMIC DNA]</scope>
    <source>
        <strain evidence="2 3">CGMCC 1.12543</strain>
    </source>
</reference>
<evidence type="ECO:0000313" key="2">
    <source>
        <dbReference type="EMBL" id="MFC5971305.1"/>
    </source>
</evidence>
<feature type="region of interest" description="Disordered" evidence="1">
    <location>
        <begin position="24"/>
        <end position="328"/>
    </location>
</feature>
<evidence type="ECO:0000256" key="1">
    <source>
        <dbReference type="SAM" id="MobiDB-lite"/>
    </source>
</evidence>
<accession>A0ABD5RM86</accession>